<feature type="domain" description="Hydantoinase/oxoprolinase N-terminal" evidence="2">
    <location>
        <begin position="28"/>
        <end position="188"/>
    </location>
</feature>
<accession>A0A7W0HMA4</accession>
<dbReference type="Pfam" id="PF05378">
    <property type="entry name" value="Hydant_A_N"/>
    <property type="match status" value="1"/>
</dbReference>
<name>A0A7W0HMA4_9BACT</name>
<gene>
    <name evidence="3" type="ORF">HNR65_003216</name>
</gene>
<organism evidence="3 4">
    <name type="scientific">Desulfosalsimonas propionicica</name>
    <dbReference type="NCBI Taxonomy" id="332175"/>
    <lineage>
        <taxon>Bacteria</taxon>
        <taxon>Pseudomonadati</taxon>
        <taxon>Thermodesulfobacteriota</taxon>
        <taxon>Desulfobacteria</taxon>
        <taxon>Desulfobacterales</taxon>
        <taxon>Desulfosalsimonadaceae</taxon>
        <taxon>Desulfosalsimonas</taxon>
    </lineage>
</organism>
<feature type="domain" description="Hydantoinase A/oxoprolinase" evidence="1">
    <location>
        <begin position="209"/>
        <end position="351"/>
    </location>
</feature>
<dbReference type="EMBL" id="JACDUS010000013">
    <property type="protein sequence ID" value="MBA2882861.1"/>
    <property type="molecule type" value="Genomic_DNA"/>
</dbReference>
<dbReference type="Proteomes" id="UP000525298">
    <property type="component" value="Unassembled WGS sequence"/>
</dbReference>
<dbReference type="GO" id="GO:0017168">
    <property type="term" value="F:5-oxoprolinase (ATP-hydrolyzing) activity"/>
    <property type="evidence" value="ECO:0007669"/>
    <property type="project" value="TreeGrafter"/>
</dbReference>
<dbReference type="SUPFAM" id="SSF53067">
    <property type="entry name" value="Actin-like ATPase domain"/>
    <property type="match status" value="1"/>
</dbReference>
<dbReference type="InterPro" id="IPR043129">
    <property type="entry name" value="ATPase_NBD"/>
</dbReference>
<protein>
    <submittedName>
        <fullName evidence="3">N-methylhydantoinase A/oxoprolinase/acetone carboxylase beta subunit</fullName>
    </submittedName>
</protein>
<proteinExistence type="predicted"/>
<dbReference type="RefSeq" id="WP_181552481.1">
    <property type="nucleotide sequence ID" value="NZ_JACDUS010000013.1"/>
</dbReference>
<dbReference type="InterPro" id="IPR002821">
    <property type="entry name" value="Hydantoinase_A"/>
</dbReference>
<keyword evidence="4" id="KW-1185">Reference proteome</keyword>
<evidence type="ECO:0000313" key="3">
    <source>
        <dbReference type="EMBL" id="MBA2882861.1"/>
    </source>
</evidence>
<comment type="caution">
    <text evidence="3">The sequence shown here is derived from an EMBL/GenBank/DDBJ whole genome shotgun (WGS) entry which is preliminary data.</text>
</comment>
<reference evidence="3 4" key="1">
    <citation type="submission" date="2020-07" db="EMBL/GenBank/DDBJ databases">
        <title>Genomic Encyclopedia of Type Strains, Phase IV (KMG-IV): sequencing the most valuable type-strain genomes for metagenomic binning, comparative biology and taxonomic classification.</title>
        <authorList>
            <person name="Goeker M."/>
        </authorList>
    </citation>
    <scope>NUCLEOTIDE SEQUENCE [LARGE SCALE GENOMIC DNA]</scope>
    <source>
        <strain evidence="3 4">DSM 17721</strain>
    </source>
</reference>
<evidence type="ECO:0000259" key="1">
    <source>
        <dbReference type="Pfam" id="PF01968"/>
    </source>
</evidence>
<dbReference type="AlphaFoldDB" id="A0A7W0HMA4"/>
<evidence type="ECO:0000259" key="2">
    <source>
        <dbReference type="Pfam" id="PF05378"/>
    </source>
</evidence>
<evidence type="ECO:0000313" key="4">
    <source>
        <dbReference type="Proteomes" id="UP000525298"/>
    </source>
</evidence>
<dbReference type="PANTHER" id="PTHR11365:SF2">
    <property type="entry name" value="5-OXOPROLINASE"/>
    <property type="match status" value="1"/>
</dbReference>
<dbReference type="PANTHER" id="PTHR11365">
    <property type="entry name" value="5-OXOPROLINASE RELATED"/>
    <property type="match status" value="1"/>
</dbReference>
<dbReference type="Pfam" id="PF01968">
    <property type="entry name" value="Hydantoinase_A"/>
    <property type="match status" value="1"/>
</dbReference>
<dbReference type="GO" id="GO:0005829">
    <property type="term" value="C:cytosol"/>
    <property type="evidence" value="ECO:0007669"/>
    <property type="project" value="TreeGrafter"/>
</dbReference>
<dbReference type="InterPro" id="IPR045079">
    <property type="entry name" value="Oxoprolinase-like"/>
</dbReference>
<sequence length="685" mass="74039">MKTKQPFDPGAGRRGLGSGKEKQANYVVGIDTGGTYTDGVLMDYRSREVLASGKTLTTREDLAGGVVSVLKMLKIKDPSRVKLVGISSTLATNSVAEGKARDVGLILIGYDRELVASFGLEEKLSTPYFEFFAGGHSAQGEEQAPVDLDGIRAWVAENKDKVDAFAISSYFSPLNPSHEESAFQEVRDVCKHPVVLGHQLSTQLDSVKRAATASLNASLVAVMHEFIEAVKASLKNRDIHAPLMIVKGDGSLMPYTEAVEKPVETVLSGPAASAIGGLFFSGHSNALMIDVGGTTTDMALIEQGQVTVSDAGARVGEIETAVKAARIRTACVGCDSRISFGQGGRVEIGPDRVVPLCRLASRYSQVREAVMGLTLKDSIHWKISDIEFWFLHKSVDPEKMGISEHRHIQLINLLNQGPASVTAILEALGVHHRLQVKAEPLFRQGLIEQATLTPTDLLHINGQMDTWDREVARQAMLCACDIFSRDPKTFVSQTLDQIISMMVEEAVVFLAGQEKGADLPDTVDGHWGRWLLEESIRGKNAHLSVNISCRFPIIGIGAPAGIFVKRVAETLKAPFVLPAHAHVANAAGAVAGSVVAEKEAILYAQEAGESHCFIVQIGDRRTRFNEYEEALSHARKKVDKMAREVAEGAGANDPQVKVRVVTEGALERIQARAVGNPRLSEEFGE</sequence>
<dbReference type="InterPro" id="IPR008040">
    <property type="entry name" value="Hydant_A_N"/>
</dbReference>
<dbReference type="GO" id="GO:0006749">
    <property type="term" value="P:glutathione metabolic process"/>
    <property type="evidence" value="ECO:0007669"/>
    <property type="project" value="TreeGrafter"/>
</dbReference>